<dbReference type="AlphaFoldDB" id="A0A366RN25"/>
<evidence type="ECO:0000256" key="6">
    <source>
        <dbReference type="ARBA" id="ARBA00022840"/>
    </source>
</evidence>
<organism evidence="9 10">
    <name type="scientific">Fusarium coffeatum</name>
    <dbReference type="NCBI Taxonomy" id="231269"/>
    <lineage>
        <taxon>Eukaryota</taxon>
        <taxon>Fungi</taxon>
        <taxon>Dikarya</taxon>
        <taxon>Ascomycota</taxon>
        <taxon>Pezizomycotina</taxon>
        <taxon>Sordariomycetes</taxon>
        <taxon>Hypocreomycetidae</taxon>
        <taxon>Hypocreales</taxon>
        <taxon>Nectriaceae</taxon>
        <taxon>Fusarium</taxon>
        <taxon>Fusarium incarnatum-equiseti species complex</taxon>
    </lineage>
</organism>
<dbReference type="GO" id="GO:0050684">
    <property type="term" value="P:regulation of mRNA processing"/>
    <property type="evidence" value="ECO:0007669"/>
    <property type="project" value="TreeGrafter"/>
</dbReference>
<sequence length="310" mass="35603">MGSLPADMDTSSDPSNFRFECPQVDNSEYVEAYETGGLHPVHLGDRYDNDRYRIVHKIGFGDNSVIWLARDSVLSSWVALKIVRADQSYKIERDMVAYHHEDGHGGPSDMINMIEKYLGEIPESWLEPPLYDEYDGRPTWNMGHSWQRATPDTCSSRSLKQWISYIQDKPKDLDDNENSPDVVSYEDDTHVQSGDWLESDIAAVVNVVDPVYGWDHHKEERPYPEHHSDWFWKPSAIKINGEPLHKTEDPDAMMALFPKISAREVDLLYDLVTRTFKYEPAERISAYDMIELSLGPYFGYWTGVGLSFGG</sequence>
<dbReference type="GO" id="GO:0005737">
    <property type="term" value="C:cytoplasm"/>
    <property type="evidence" value="ECO:0007669"/>
    <property type="project" value="TreeGrafter"/>
</dbReference>
<name>A0A366RN25_9HYPO</name>
<comment type="catalytic activity">
    <reaction evidence="7">
        <text>L-threonyl-[protein] + ATP = O-phospho-L-threonyl-[protein] + ADP + H(+)</text>
        <dbReference type="Rhea" id="RHEA:46608"/>
        <dbReference type="Rhea" id="RHEA-COMP:11060"/>
        <dbReference type="Rhea" id="RHEA-COMP:11605"/>
        <dbReference type="ChEBI" id="CHEBI:15378"/>
        <dbReference type="ChEBI" id="CHEBI:30013"/>
        <dbReference type="ChEBI" id="CHEBI:30616"/>
        <dbReference type="ChEBI" id="CHEBI:61977"/>
        <dbReference type="ChEBI" id="CHEBI:456216"/>
        <dbReference type="EC" id="2.7.11.1"/>
    </reaction>
</comment>
<dbReference type="Gene3D" id="3.30.200.20">
    <property type="entry name" value="Phosphorylase Kinase, domain 1"/>
    <property type="match status" value="1"/>
</dbReference>
<dbReference type="GO" id="GO:0000245">
    <property type="term" value="P:spliceosomal complex assembly"/>
    <property type="evidence" value="ECO:0007669"/>
    <property type="project" value="TreeGrafter"/>
</dbReference>
<evidence type="ECO:0000256" key="7">
    <source>
        <dbReference type="ARBA" id="ARBA00047899"/>
    </source>
</evidence>
<dbReference type="PANTHER" id="PTHR47634">
    <property type="entry name" value="PROTEIN KINASE DOMAIN-CONTAINING PROTEIN-RELATED"/>
    <property type="match status" value="1"/>
</dbReference>
<keyword evidence="5" id="KW-0418">Kinase</keyword>
<evidence type="ECO:0000256" key="1">
    <source>
        <dbReference type="ARBA" id="ARBA00012513"/>
    </source>
</evidence>
<protein>
    <recommendedName>
        <fullName evidence="1">non-specific serine/threonine protein kinase</fullName>
        <ecNumber evidence="1">2.7.11.1</ecNumber>
    </recommendedName>
</protein>
<keyword evidence="10" id="KW-1185">Reference proteome</keyword>
<evidence type="ECO:0000256" key="4">
    <source>
        <dbReference type="ARBA" id="ARBA00022741"/>
    </source>
</evidence>
<keyword evidence="2" id="KW-0723">Serine/threonine-protein kinase</keyword>
<keyword evidence="4" id="KW-0547">Nucleotide-binding</keyword>
<dbReference type="InterPro" id="IPR051334">
    <property type="entry name" value="SRPK"/>
</dbReference>
<dbReference type="SUPFAM" id="SSF56112">
    <property type="entry name" value="Protein kinase-like (PK-like)"/>
    <property type="match status" value="1"/>
</dbReference>
<dbReference type="Proteomes" id="UP000253153">
    <property type="component" value="Unassembled WGS sequence"/>
</dbReference>
<gene>
    <name evidence="9" type="ORF">FIESC28_05989</name>
</gene>
<evidence type="ECO:0000256" key="2">
    <source>
        <dbReference type="ARBA" id="ARBA00022527"/>
    </source>
</evidence>
<evidence type="ECO:0000256" key="3">
    <source>
        <dbReference type="ARBA" id="ARBA00022679"/>
    </source>
</evidence>
<comment type="catalytic activity">
    <reaction evidence="8">
        <text>L-seryl-[protein] + ATP = O-phospho-L-seryl-[protein] + ADP + H(+)</text>
        <dbReference type="Rhea" id="RHEA:17989"/>
        <dbReference type="Rhea" id="RHEA-COMP:9863"/>
        <dbReference type="Rhea" id="RHEA-COMP:11604"/>
        <dbReference type="ChEBI" id="CHEBI:15378"/>
        <dbReference type="ChEBI" id="CHEBI:29999"/>
        <dbReference type="ChEBI" id="CHEBI:30616"/>
        <dbReference type="ChEBI" id="CHEBI:83421"/>
        <dbReference type="ChEBI" id="CHEBI:456216"/>
        <dbReference type="EC" id="2.7.11.1"/>
    </reaction>
</comment>
<evidence type="ECO:0000256" key="5">
    <source>
        <dbReference type="ARBA" id="ARBA00022777"/>
    </source>
</evidence>
<evidence type="ECO:0000313" key="9">
    <source>
        <dbReference type="EMBL" id="RBR18534.1"/>
    </source>
</evidence>
<evidence type="ECO:0000256" key="8">
    <source>
        <dbReference type="ARBA" id="ARBA00048679"/>
    </source>
</evidence>
<comment type="caution">
    <text evidence="9">The sequence shown here is derived from an EMBL/GenBank/DDBJ whole genome shotgun (WGS) entry which is preliminary data.</text>
</comment>
<dbReference type="GO" id="GO:0005524">
    <property type="term" value="F:ATP binding"/>
    <property type="evidence" value="ECO:0007669"/>
    <property type="project" value="UniProtKB-KW"/>
</dbReference>
<dbReference type="GeneID" id="41995430"/>
<dbReference type="OrthoDB" id="5979581at2759"/>
<dbReference type="RefSeq" id="XP_031015781.1">
    <property type="nucleotide sequence ID" value="XM_031160134.1"/>
</dbReference>
<dbReference type="InterPro" id="IPR011009">
    <property type="entry name" value="Kinase-like_dom_sf"/>
</dbReference>
<accession>A0A366RN25</accession>
<dbReference type="GO" id="GO:0005634">
    <property type="term" value="C:nucleus"/>
    <property type="evidence" value="ECO:0007669"/>
    <property type="project" value="TreeGrafter"/>
</dbReference>
<proteinExistence type="predicted"/>
<dbReference type="GO" id="GO:0004674">
    <property type="term" value="F:protein serine/threonine kinase activity"/>
    <property type="evidence" value="ECO:0007669"/>
    <property type="project" value="UniProtKB-KW"/>
</dbReference>
<dbReference type="EMBL" id="QKXC01000124">
    <property type="protein sequence ID" value="RBR18534.1"/>
    <property type="molecule type" value="Genomic_DNA"/>
</dbReference>
<evidence type="ECO:0000313" key="10">
    <source>
        <dbReference type="Proteomes" id="UP000253153"/>
    </source>
</evidence>
<keyword evidence="3" id="KW-0808">Transferase</keyword>
<reference evidence="9 10" key="1">
    <citation type="submission" date="2018-06" db="EMBL/GenBank/DDBJ databases">
        <title>Fusarium incarnatum-equiseti species complex species 28.</title>
        <authorList>
            <person name="Gardiner D.M."/>
        </authorList>
    </citation>
    <scope>NUCLEOTIDE SEQUENCE [LARGE SCALE GENOMIC DNA]</scope>
    <source>
        <strain evidence="9 10">FIESC_28</strain>
    </source>
</reference>
<dbReference type="PANTHER" id="PTHR47634:SF9">
    <property type="entry name" value="PROTEIN KINASE DOMAIN-CONTAINING PROTEIN-RELATED"/>
    <property type="match status" value="1"/>
</dbReference>
<keyword evidence="6" id="KW-0067">ATP-binding</keyword>
<dbReference type="EC" id="2.7.11.1" evidence="1"/>